<evidence type="ECO:0000256" key="10">
    <source>
        <dbReference type="ARBA" id="ARBA00024973"/>
    </source>
</evidence>
<dbReference type="AlphaFoldDB" id="A0A0R2BFD7"/>
<evidence type="ECO:0000256" key="7">
    <source>
        <dbReference type="ARBA" id="ARBA00022692"/>
    </source>
</evidence>
<dbReference type="Pfam" id="PF02687">
    <property type="entry name" value="FtsX"/>
    <property type="match status" value="1"/>
</dbReference>
<evidence type="ECO:0000256" key="6">
    <source>
        <dbReference type="ARBA" id="ARBA00022475"/>
    </source>
</evidence>
<feature type="domain" description="ABC3 transporter permease C-terminal" evidence="12">
    <location>
        <begin position="236"/>
        <end position="347"/>
    </location>
</feature>
<reference evidence="13 14" key="1">
    <citation type="journal article" date="2015" name="Genome Announc.">
        <title>Expanding the biotechnology potential of lactobacilli through comparative genomics of 213 strains and associated genera.</title>
        <authorList>
            <person name="Sun Z."/>
            <person name="Harris H.M."/>
            <person name="McCann A."/>
            <person name="Guo C."/>
            <person name="Argimon S."/>
            <person name="Zhang W."/>
            <person name="Yang X."/>
            <person name="Jeffery I.B."/>
            <person name="Cooney J.C."/>
            <person name="Kagawa T.F."/>
            <person name="Liu W."/>
            <person name="Song Y."/>
            <person name="Salvetti E."/>
            <person name="Wrobel A."/>
            <person name="Rasinkangas P."/>
            <person name="Parkhill J."/>
            <person name="Rea M.C."/>
            <person name="O'Sullivan O."/>
            <person name="Ritari J."/>
            <person name="Douillard F.P."/>
            <person name="Paul Ross R."/>
            <person name="Yang R."/>
            <person name="Briner A.E."/>
            <person name="Felis G.E."/>
            <person name="de Vos W.M."/>
            <person name="Barrangou R."/>
            <person name="Klaenhammer T.R."/>
            <person name="Caufield P.W."/>
            <person name="Cui Y."/>
            <person name="Zhang H."/>
            <person name="O'Toole P.W."/>
        </authorList>
    </citation>
    <scope>NUCLEOTIDE SEQUENCE [LARGE SCALE GENOMIC DNA]</scope>
    <source>
        <strain evidence="13 14">DSM 20452</strain>
    </source>
</reference>
<evidence type="ECO:0000256" key="3">
    <source>
        <dbReference type="ARBA" id="ARBA00011131"/>
    </source>
</evidence>
<evidence type="ECO:0000259" key="12">
    <source>
        <dbReference type="Pfam" id="PF02687"/>
    </source>
</evidence>
<evidence type="ECO:0000313" key="14">
    <source>
        <dbReference type="Proteomes" id="UP000051612"/>
    </source>
</evidence>
<evidence type="ECO:0000256" key="1">
    <source>
        <dbReference type="ARBA" id="ARBA00004651"/>
    </source>
</evidence>
<dbReference type="EMBL" id="AYYN01000022">
    <property type="protein sequence ID" value="KRM77058.1"/>
    <property type="molecule type" value="Genomic_DNA"/>
</dbReference>
<proteinExistence type="inferred from homology"/>
<sequence>MYLALKEIKHEKVRYSLIIAMVVLISYLVFILTSLALGLARENTYAIESWDFKRIALNRDADVNLRQSLLTTDQINELKLTKNEALIGQAPIIVKEKGRQKLSATFVGLERSQFVYQQLKLSSGQLPQTKQEVVVDDSFKNDGYKLGDKVYFNSQTTPYTITGFIKNAKLNVLPVVYGSLTAWAELKNVGPNFAASGVLSKDPDFKVTDPKLQVTTQKALIDKLPGYSAQNSTFTFMIAFLMIISLIVIAVFLYIITIQKLPNYAVLRVQGIANKVLIQNTIGQSFILVITGLIIGALLTLATALVIPANVPMTFDLKFLSLVSVGLVLTSVLGSLIPVRAILRIDPAQAIGG</sequence>
<evidence type="ECO:0000256" key="8">
    <source>
        <dbReference type="ARBA" id="ARBA00022989"/>
    </source>
</evidence>
<evidence type="ECO:0000256" key="9">
    <source>
        <dbReference type="ARBA" id="ARBA00023136"/>
    </source>
</evidence>
<feature type="transmembrane region" description="Helical" evidence="11">
    <location>
        <begin position="285"/>
        <end position="307"/>
    </location>
</feature>
<comment type="function">
    <text evidence="10">Part of the ABC transporter complex hrt involved in hemin import. Responsible for the translocation of the substrate across the membrane.</text>
</comment>
<comment type="subcellular location">
    <subcellularLocation>
        <location evidence="1">Cell membrane</location>
        <topology evidence="1">Multi-pass membrane protein</topology>
    </subcellularLocation>
</comment>
<dbReference type="InterPro" id="IPR003838">
    <property type="entry name" value="ABC3_permease_C"/>
</dbReference>
<keyword evidence="6" id="KW-1003">Cell membrane</keyword>
<dbReference type="RefSeq" id="WP_056958239.1">
    <property type="nucleotide sequence ID" value="NZ_AYYN01000022.1"/>
</dbReference>
<comment type="similarity">
    <text evidence="2">Belongs to the ABC-4 integral membrane protein family. HrtB subfamily.</text>
</comment>
<comment type="subunit">
    <text evidence="3">The complex is composed of two ATP-binding proteins (HrtA), two transmembrane proteins (HrtB) and a solute-binding protein.</text>
</comment>
<dbReference type="PANTHER" id="PTHR43738">
    <property type="entry name" value="ABC TRANSPORTER, MEMBRANE PROTEIN"/>
    <property type="match status" value="1"/>
</dbReference>
<keyword evidence="5" id="KW-0813">Transport</keyword>
<evidence type="ECO:0000256" key="11">
    <source>
        <dbReference type="SAM" id="Phobius"/>
    </source>
</evidence>
<keyword evidence="8 11" id="KW-1133">Transmembrane helix</keyword>
<organism evidence="13 14">
    <name type="scientific">Ligilactobacillus murinus DSM 20452 = NBRC 14221</name>
    <dbReference type="NCBI Taxonomy" id="1423772"/>
    <lineage>
        <taxon>Bacteria</taxon>
        <taxon>Bacillati</taxon>
        <taxon>Bacillota</taxon>
        <taxon>Bacilli</taxon>
        <taxon>Lactobacillales</taxon>
        <taxon>Lactobacillaceae</taxon>
        <taxon>Ligilactobacillus</taxon>
    </lineage>
</organism>
<dbReference type="PATRIC" id="fig|1423772.3.peg.783"/>
<dbReference type="InterPro" id="IPR051125">
    <property type="entry name" value="ABC-4/HrtB_transporter"/>
</dbReference>
<feature type="transmembrane region" description="Helical" evidence="11">
    <location>
        <begin position="319"/>
        <end position="339"/>
    </location>
</feature>
<evidence type="ECO:0000256" key="4">
    <source>
        <dbReference type="ARBA" id="ARBA00016962"/>
    </source>
</evidence>
<gene>
    <name evidence="13" type="ORF">FC48_GL000713</name>
</gene>
<comment type="caution">
    <text evidence="13">The sequence shown here is derived from an EMBL/GenBank/DDBJ whole genome shotgun (WGS) entry which is preliminary data.</text>
</comment>
<protein>
    <recommendedName>
        <fullName evidence="4">Putative hemin transport system permease protein HrtB</fullName>
    </recommendedName>
</protein>
<feature type="transmembrane region" description="Helical" evidence="11">
    <location>
        <begin position="234"/>
        <end position="256"/>
    </location>
</feature>
<accession>A0A0R2BFD7</accession>
<feature type="transmembrane region" description="Helical" evidence="11">
    <location>
        <begin position="15"/>
        <end position="39"/>
    </location>
</feature>
<evidence type="ECO:0000313" key="13">
    <source>
        <dbReference type="EMBL" id="KRM77058.1"/>
    </source>
</evidence>
<evidence type="ECO:0000256" key="2">
    <source>
        <dbReference type="ARBA" id="ARBA00008697"/>
    </source>
</evidence>
<dbReference type="PANTHER" id="PTHR43738:SF1">
    <property type="entry name" value="HEMIN TRANSPORT SYSTEM PERMEASE PROTEIN HRTB-RELATED"/>
    <property type="match status" value="1"/>
</dbReference>
<dbReference type="GO" id="GO:0005886">
    <property type="term" value="C:plasma membrane"/>
    <property type="evidence" value="ECO:0007669"/>
    <property type="project" value="UniProtKB-SubCell"/>
</dbReference>
<dbReference type="Proteomes" id="UP000051612">
    <property type="component" value="Unassembled WGS sequence"/>
</dbReference>
<evidence type="ECO:0000256" key="5">
    <source>
        <dbReference type="ARBA" id="ARBA00022448"/>
    </source>
</evidence>
<name>A0A0R2BFD7_9LACO</name>
<keyword evidence="7 11" id="KW-0812">Transmembrane</keyword>
<keyword evidence="9 11" id="KW-0472">Membrane</keyword>